<dbReference type="OrthoDB" id="3690694at2"/>
<keyword evidence="2" id="KW-1133">Transmembrane helix</keyword>
<dbReference type="EMBL" id="VDLY02000007">
    <property type="protein sequence ID" value="KAB8165895.1"/>
    <property type="molecule type" value="Genomic_DNA"/>
</dbReference>
<evidence type="ECO:0000313" key="4">
    <source>
        <dbReference type="Proteomes" id="UP000314251"/>
    </source>
</evidence>
<proteinExistence type="predicted"/>
<accession>A0A5N6ACA8</accession>
<dbReference type="Proteomes" id="UP000314251">
    <property type="component" value="Unassembled WGS sequence"/>
</dbReference>
<feature type="region of interest" description="Disordered" evidence="1">
    <location>
        <begin position="184"/>
        <end position="213"/>
    </location>
</feature>
<keyword evidence="2" id="KW-0812">Transmembrane</keyword>
<name>A0A5N6ACA8_9ACTN</name>
<protein>
    <submittedName>
        <fullName evidence="3">Uncharacterized protein</fullName>
    </submittedName>
</protein>
<organism evidence="3 4">
    <name type="scientific">Streptomyces mimosae</name>
    <dbReference type="NCBI Taxonomy" id="2586635"/>
    <lineage>
        <taxon>Bacteria</taxon>
        <taxon>Bacillati</taxon>
        <taxon>Actinomycetota</taxon>
        <taxon>Actinomycetes</taxon>
        <taxon>Kitasatosporales</taxon>
        <taxon>Streptomycetaceae</taxon>
        <taxon>Streptomyces</taxon>
    </lineage>
</organism>
<evidence type="ECO:0000256" key="2">
    <source>
        <dbReference type="SAM" id="Phobius"/>
    </source>
</evidence>
<keyword evidence="4" id="KW-1185">Reference proteome</keyword>
<feature type="transmembrane region" description="Helical" evidence="2">
    <location>
        <begin position="12"/>
        <end position="32"/>
    </location>
</feature>
<comment type="caution">
    <text evidence="3">The sequence shown here is derived from an EMBL/GenBank/DDBJ whole genome shotgun (WGS) entry which is preliminary data.</text>
</comment>
<evidence type="ECO:0000256" key="1">
    <source>
        <dbReference type="SAM" id="MobiDB-lite"/>
    </source>
</evidence>
<evidence type="ECO:0000313" key="3">
    <source>
        <dbReference type="EMBL" id="KAB8165895.1"/>
    </source>
</evidence>
<keyword evidence="2" id="KW-0472">Membrane</keyword>
<gene>
    <name evidence="3" type="ORF">FH607_012210</name>
</gene>
<reference evidence="3" key="1">
    <citation type="submission" date="2019-10" db="EMBL/GenBank/DDBJ databases">
        <title>Nonomuraea sp. nov., isolated from Phyllanthus amarus.</title>
        <authorList>
            <person name="Klykleung N."/>
            <person name="Tanasupawat S."/>
        </authorList>
    </citation>
    <scope>NUCLEOTIDE SEQUENCE [LARGE SCALE GENOMIC DNA]</scope>
    <source>
        <strain evidence="3">3MP-10</strain>
    </source>
</reference>
<dbReference type="AlphaFoldDB" id="A0A5N6ACA8"/>
<sequence>MAYLESRKNLTGCVCGLVGLVTVFTGLAGAYWPVVVAGLYGAGALIAPPERAARPLFAGTGGPGGELDAVRADFAALRDYVAGLDVPAEATVPAAEVDDLLAALLEPGWVAEEIAADPEAVHVLGRAVRTDLPEAFDAYQRTRWWARLQPGADPAERHLRRQLELLREELGTVAELVRESLERRQRTHTTYLESRSGDRETPPEGLGDGRTPG</sequence>